<dbReference type="Gene3D" id="1.10.10.10">
    <property type="entry name" value="Winged helix-like DNA-binding domain superfamily/Winged helix DNA-binding domain"/>
    <property type="match status" value="1"/>
</dbReference>
<sequence length="214" mass="23221">MYIRALEKVASRYAPSRALSFDVVHVLAALQLIKTNGRTSRDTLSNNLALGEGTVKTLVKHLKMHALVQTSNGGTKMTAKGESICEGLLSAMPSELSLPKCSVALGRFNYAVLVREFGFAVRSGIEQRDAAIKMGATGATTLIFKEGKFVMPASTHDSLKKEPQVRRMLVEKLRPKEGDVVIIGSADSSEKTAELAAKNAALLTIFSHEKHHHH</sequence>
<evidence type="ECO:0000256" key="1">
    <source>
        <dbReference type="ARBA" id="ARBA00022598"/>
    </source>
</evidence>
<keyword evidence="8" id="KW-1185">Reference proteome</keyword>
<feature type="domain" description="CggR N-terminal DNA binding" evidence="6">
    <location>
        <begin position="30"/>
        <end position="92"/>
    </location>
</feature>
<dbReference type="Gene3D" id="3.30.1360.30">
    <property type="entry name" value="GAD-like domain"/>
    <property type="match status" value="1"/>
</dbReference>
<dbReference type="GO" id="GO:0005524">
    <property type="term" value="F:ATP binding"/>
    <property type="evidence" value="ECO:0007669"/>
    <property type="project" value="UniProtKB-KW"/>
</dbReference>
<evidence type="ECO:0000256" key="3">
    <source>
        <dbReference type="ARBA" id="ARBA00022840"/>
    </source>
</evidence>
<dbReference type="InterPro" id="IPR004115">
    <property type="entry name" value="GAD-like_sf"/>
</dbReference>
<evidence type="ECO:0000259" key="5">
    <source>
        <dbReference type="Pfam" id="PF14544"/>
    </source>
</evidence>
<keyword evidence="2" id="KW-0547">Nucleotide-binding</keyword>
<dbReference type="InterPro" id="IPR029349">
    <property type="entry name" value="DUF4443"/>
</dbReference>
<dbReference type="SUPFAM" id="SSF46785">
    <property type="entry name" value="Winged helix' DNA-binding domain"/>
    <property type="match status" value="1"/>
</dbReference>
<reference evidence="7 8" key="1">
    <citation type="journal article" date="2012" name="Environ. Microbiol.">
        <title>The genome of the ammonia-oxidizing Candidatus Nitrososphaera gargensis: insights into metabolic versatility and environmental adaptations.</title>
        <authorList>
            <person name="Spang A."/>
            <person name="Poehlein A."/>
            <person name="Offre P."/>
            <person name="Zumbragel S."/>
            <person name="Haider S."/>
            <person name="Rychlik N."/>
            <person name="Nowka B."/>
            <person name="Schmeisser C."/>
            <person name="Lebedeva E.V."/>
            <person name="Rattei T."/>
            <person name="Bohm C."/>
            <person name="Schmid M."/>
            <person name="Galushko A."/>
            <person name="Hatzenpichler R."/>
            <person name="Weinmaier T."/>
            <person name="Daniel R."/>
            <person name="Schleper C."/>
            <person name="Spieck E."/>
            <person name="Streit W."/>
            <person name="Wagner M."/>
        </authorList>
    </citation>
    <scope>NUCLEOTIDE SEQUENCE [LARGE SCALE GENOMIC DNA]</scope>
    <source>
        <strain evidence="8">Ga9.2</strain>
    </source>
</reference>
<keyword evidence="1" id="KW-0436">Ligase</keyword>
<gene>
    <name evidence="7" type="ordered locus">Ngar_c12250</name>
</gene>
<feature type="domain" description="DUF4443" evidence="5">
    <location>
        <begin position="105"/>
        <end position="205"/>
    </location>
</feature>
<evidence type="ECO:0000259" key="6">
    <source>
        <dbReference type="Pfam" id="PF21715"/>
    </source>
</evidence>
<dbReference type="GO" id="GO:0006412">
    <property type="term" value="P:translation"/>
    <property type="evidence" value="ECO:0007669"/>
    <property type="project" value="UniProtKB-KW"/>
</dbReference>
<evidence type="ECO:0000313" key="8">
    <source>
        <dbReference type="Proteomes" id="UP000008037"/>
    </source>
</evidence>
<dbReference type="STRING" id="1237085.Ngar_c12250"/>
<dbReference type="OrthoDB" id="52987at2157"/>
<organism evidence="7 8">
    <name type="scientific">Nitrososphaera gargensis (strain Ga9.2)</name>
    <dbReference type="NCBI Taxonomy" id="1237085"/>
    <lineage>
        <taxon>Archaea</taxon>
        <taxon>Nitrososphaerota</taxon>
        <taxon>Nitrososphaeria</taxon>
        <taxon>Nitrososphaerales</taxon>
        <taxon>Nitrososphaeraceae</taxon>
        <taxon>Nitrososphaera</taxon>
    </lineage>
</organism>
<dbReference type="InterPro" id="IPR048715">
    <property type="entry name" value="CggR_N"/>
</dbReference>
<dbReference type="KEGG" id="nga:Ngar_c12250"/>
<accession>K0IEG8</accession>
<dbReference type="InterPro" id="IPR036388">
    <property type="entry name" value="WH-like_DNA-bd_sf"/>
</dbReference>
<dbReference type="SUPFAM" id="SSF55261">
    <property type="entry name" value="GAD domain-like"/>
    <property type="match status" value="1"/>
</dbReference>
<evidence type="ECO:0000256" key="4">
    <source>
        <dbReference type="ARBA" id="ARBA00022917"/>
    </source>
</evidence>
<proteinExistence type="predicted"/>
<keyword evidence="3" id="KW-0067">ATP-binding</keyword>
<dbReference type="GO" id="GO:0004812">
    <property type="term" value="F:aminoacyl-tRNA ligase activity"/>
    <property type="evidence" value="ECO:0007669"/>
    <property type="project" value="InterPro"/>
</dbReference>
<dbReference type="GO" id="GO:0005737">
    <property type="term" value="C:cytoplasm"/>
    <property type="evidence" value="ECO:0007669"/>
    <property type="project" value="InterPro"/>
</dbReference>
<dbReference type="Pfam" id="PF14544">
    <property type="entry name" value="DUF4443"/>
    <property type="match status" value="1"/>
</dbReference>
<evidence type="ECO:0000313" key="7">
    <source>
        <dbReference type="EMBL" id="AFU58165.1"/>
    </source>
</evidence>
<dbReference type="InParanoid" id="K0IEG8"/>
<name>K0IEG8_NITGG</name>
<dbReference type="HOGENOM" id="CLU_114386_0_0_2"/>
<protein>
    <submittedName>
        <fullName evidence="7">Uncharacterized protein</fullName>
    </submittedName>
</protein>
<dbReference type="InterPro" id="IPR036390">
    <property type="entry name" value="WH_DNA-bd_sf"/>
</dbReference>
<dbReference type="Proteomes" id="UP000008037">
    <property type="component" value="Chromosome"/>
</dbReference>
<keyword evidence="4" id="KW-0648">Protein biosynthesis</keyword>
<dbReference type="AlphaFoldDB" id="K0IEG8"/>
<evidence type="ECO:0000256" key="2">
    <source>
        <dbReference type="ARBA" id="ARBA00022741"/>
    </source>
</evidence>
<dbReference type="BioCyc" id="CNIT1237085:G1324-1223-MONOMER"/>
<dbReference type="EMBL" id="CP002408">
    <property type="protein sequence ID" value="AFU58165.1"/>
    <property type="molecule type" value="Genomic_DNA"/>
</dbReference>
<dbReference type="Pfam" id="PF21715">
    <property type="entry name" value="CggR_N"/>
    <property type="match status" value="1"/>
</dbReference>